<keyword evidence="5" id="KW-1185">Reference proteome</keyword>
<dbReference type="InterPro" id="IPR036028">
    <property type="entry name" value="SH3-like_dom_sf"/>
</dbReference>
<feature type="transmembrane region" description="Helical" evidence="2">
    <location>
        <begin position="143"/>
        <end position="161"/>
    </location>
</feature>
<proteinExistence type="predicted"/>
<accession>A0A1Y1VKL6</accession>
<comment type="caution">
    <text evidence="4">The sequence shown here is derived from an EMBL/GenBank/DDBJ whole genome shotgun (WGS) entry which is preliminary data.</text>
</comment>
<keyword evidence="2" id="KW-1133">Transmembrane helix</keyword>
<reference evidence="4 5" key="1">
    <citation type="submission" date="2016-08" db="EMBL/GenBank/DDBJ databases">
        <title>Genomes of anaerobic fungi encode conserved fungal cellulosomes for biomass hydrolysis.</title>
        <authorList>
            <consortium name="DOE Joint Genome Institute"/>
            <person name="Haitjema C.H."/>
            <person name="Gilmore S.P."/>
            <person name="Henske J.K."/>
            <person name="Solomon K.V."/>
            <person name="De Groot R."/>
            <person name="Kuo A."/>
            <person name="Mondo S.J."/>
            <person name="Salamov A.A."/>
            <person name="Labutti K."/>
            <person name="Zhao Z."/>
            <person name="Chiniquy J."/>
            <person name="Barry K."/>
            <person name="Brewer H.M."/>
            <person name="Purvine S.O."/>
            <person name="Wright A.T."/>
            <person name="Boxma B."/>
            <person name="Van Alen T."/>
            <person name="Hackstein J.H."/>
            <person name="Baker S.E."/>
            <person name="Grigoriev I.V."/>
            <person name="O'Malley M.A."/>
        </authorList>
    </citation>
    <scope>NUCLEOTIDE SEQUENCE [LARGE SCALE GENOMIC DNA]</scope>
    <source>
        <strain evidence="5">finn</strain>
    </source>
</reference>
<keyword evidence="2" id="KW-0812">Transmembrane</keyword>
<gene>
    <name evidence="4" type="ORF">BCR36DRAFT_344092</name>
</gene>
<name>A0A1Y1VKL6_9FUNG</name>
<feature type="compositionally biased region" description="Basic and acidic residues" evidence="1">
    <location>
        <begin position="58"/>
        <end position="92"/>
    </location>
</feature>
<evidence type="ECO:0000313" key="4">
    <source>
        <dbReference type="EMBL" id="ORX58621.1"/>
    </source>
</evidence>
<dbReference type="SUPFAM" id="SSF50044">
    <property type="entry name" value="SH3-domain"/>
    <property type="match status" value="1"/>
</dbReference>
<dbReference type="Proteomes" id="UP000193719">
    <property type="component" value="Unassembled WGS sequence"/>
</dbReference>
<feature type="region of interest" description="Disordered" evidence="1">
    <location>
        <begin position="105"/>
        <end position="141"/>
    </location>
</feature>
<feature type="signal peptide" evidence="3">
    <location>
        <begin position="1"/>
        <end position="22"/>
    </location>
</feature>
<evidence type="ECO:0000256" key="3">
    <source>
        <dbReference type="SAM" id="SignalP"/>
    </source>
</evidence>
<keyword evidence="2" id="KW-0472">Membrane</keyword>
<dbReference type="Gene3D" id="2.30.30.40">
    <property type="entry name" value="SH3 Domains"/>
    <property type="match status" value="1"/>
</dbReference>
<sequence length="375" mass="42441">MKNLSFNLLFFVVLILFTTVHGFVVPKEDIFDHKKLIHEIKTELKTKEHKIANTVVTKHHDTAKNAPKEDLKPAHKEVSKEAPKHAEKKVEKKVEEQILKPLVSVKEPIEMESPKPEVSNPVPIKSQDDSKDKSGEKSSHSGTITFVGLALVAVAAGGVTYRGKAKKQMKSPELFKYKFENNAIYDFTPKDSSLTYSFNPNDYNLHEEQPRINFYEDQSVSRSKRNSGSLSTEVIYEDASTEETRNFNIILPTNRAYKAVLPWDARCVDEIQLNCGDLVCIKECYQDGYSLGRNLTTRFDGIFPTCCLSNIGSTVNQAEVYKWQTVGMYSLPKRSVKPTKKAKRASRGISLLTMPDWTKKLESLKLDTPSTNTIF</sequence>
<keyword evidence="3" id="KW-0732">Signal</keyword>
<evidence type="ECO:0008006" key="6">
    <source>
        <dbReference type="Google" id="ProtNLM"/>
    </source>
</evidence>
<feature type="chain" id="PRO_5012010959" description="SH3 domain-containing protein" evidence="3">
    <location>
        <begin position="23"/>
        <end position="375"/>
    </location>
</feature>
<organism evidence="4 5">
    <name type="scientific">Piromyces finnis</name>
    <dbReference type="NCBI Taxonomy" id="1754191"/>
    <lineage>
        <taxon>Eukaryota</taxon>
        <taxon>Fungi</taxon>
        <taxon>Fungi incertae sedis</taxon>
        <taxon>Chytridiomycota</taxon>
        <taxon>Chytridiomycota incertae sedis</taxon>
        <taxon>Neocallimastigomycetes</taxon>
        <taxon>Neocallimastigales</taxon>
        <taxon>Neocallimastigaceae</taxon>
        <taxon>Piromyces</taxon>
    </lineage>
</organism>
<dbReference type="EMBL" id="MCFH01000004">
    <property type="protein sequence ID" value="ORX58621.1"/>
    <property type="molecule type" value="Genomic_DNA"/>
</dbReference>
<reference evidence="4 5" key="2">
    <citation type="submission" date="2016-08" db="EMBL/GenBank/DDBJ databases">
        <title>Pervasive Adenine N6-methylation of Active Genes in Fungi.</title>
        <authorList>
            <consortium name="DOE Joint Genome Institute"/>
            <person name="Mondo S.J."/>
            <person name="Dannebaum R.O."/>
            <person name="Kuo R.C."/>
            <person name="Labutti K."/>
            <person name="Haridas S."/>
            <person name="Kuo A."/>
            <person name="Salamov A."/>
            <person name="Ahrendt S.R."/>
            <person name="Lipzen A."/>
            <person name="Sullivan W."/>
            <person name="Andreopoulos W.B."/>
            <person name="Clum A."/>
            <person name="Lindquist E."/>
            <person name="Daum C."/>
            <person name="Ramamoorthy G.K."/>
            <person name="Gryganskyi A."/>
            <person name="Culley D."/>
            <person name="Magnuson J.K."/>
            <person name="James T.Y."/>
            <person name="O'Malley M.A."/>
            <person name="Stajich J.E."/>
            <person name="Spatafora J.W."/>
            <person name="Visel A."/>
            <person name="Grigoriev I.V."/>
        </authorList>
    </citation>
    <scope>NUCLEOTIDE SEQUENCE [LARGE SCALE GENOMIC DNA]</scope>
    <source>
        <strain evidence="5">finn</strain>
    </source>
</reference>
<dbReference type="AlphaFoldDB" id="A0A1Y1VKL6"/>
<dbReference type="OrthoDB" id="5340910at2759"/>
<feature type="region of interest" description="Disordered" evidence="1">
    <location>
        <begin position="57"/>
        <end position="92"/>
    </location>
</feature>
<evidence type="ECO:0000256" key="2">
    <source>
        <dbReference type="SAM" id="Phobius"/>
    </source>
</evidence>
<evidence type="ECO:0000256" key="1">
    <source>
        <dbReference type="SAM" id="MobiDB-lite"/>
    </source>
</evidence>
<feature type="compositionally biased region" description="Basic and acidic residues" evidence="1">
    <location>
        <begin position="126"/>
        <end position="139"/>
    </location>
</feature>
<evidence type="ECO:0000313" key="5">
    <source>
        <dbReference type="Proteomes" id="UP000193719"/>
    </source>
</evidence>
<protein>
    <recommendedName>
        <fullName evidence="6">SH3 domain-containing protein</fullName>
    </recommendedName>
</protein>